<gene>
    <name evidence="1" type="ORF">EV675_0217</name>
</gene>
<evidence type="ECO:0000313" key="1">
    <source>
        <dbReference type="EMBL" id="RZS84213.1"/>
    </source>
</evidence>
<dbReference type="Pfam" id="PF04365">
    <property type="entry name" value="BrnT_toxin"/>
    <property type="match status" value="1"/>
</dbReference>
<dbReference type="AlphaFoldDB" id="A0A4Q7NH95"/>
<organism evidence="1 2">
    <name type="scientific">Pigmentiphaga kullae</name>
    <dbReference type="NCBI Taxonomy" id="151784"/>
    <lineage>
        <taxon>Bacteria</taxon>
        <taxon>Pseudomonadati</taxon>
        <taxon>Pseudomonadota</taxon>
        <taxon>Betaproteobacteria</taxon>
        <taxon>Burkholderiales</taxon>
        <taxon>Alcaligenaceae</taxon>
        <taxon>Pigmentiphaga</taxon>
    </lineage>
</organism>
<protein>
    <submittedName>
        <fullName evidence="1">Uncharacterized protein</fullName>
    </submittedName>
</protein>
<evidence type="ECO:0000313" key="2">
    <source>
        <dbReference type="Proteomes" id="UP000292445"/>
    </source>
</evidence>
<dbReference type="EMBL" id="SGXC01000001">
    <property type="protein sequence ID" value="RZS84213.1"/>
    <property type="molecule type" value="Genomic_DNA"/>
</dbReference>
<dbReference type="OrthoDB" id="9798158at2"/>
<dbReference type="Gene3D" id="3.10.450.530">
    <property type="entry name" value="Ribonuclease toxin, BrnT, of type II toxin-antitoxin system"/>
    <property type="match status" value="1"/>
</dbReference>
<reference evidence="1 2" key="1">
    <citation type="submission" date="2019-02" db="EMBL/GenBank/DDBJ databases">
        <title>Genomic Encyclopedia of Type Strains, Phase IV (KMG-IV): sequencing the most valuable type-strain genomes for metagenomic binning, comparative biology and taxonomic classification.</title>
        <authorList>
            <person name="Goeker M."/>
        </authorList>
    </citation>
    <scope>NUCLEOTIDE SEQUENCE [LARGE SCALE GENOMIC DNA]</scope>
    <source>
        <strain evidence="1 2">K24</strain>
    </source>
</reference>
<dbReference type="InterPro" id="IPR007460">
    <property type="entry name" value="BrnT_toxin"/>
</dbReference>
<proteinExistence type="predicted"/>
<dbReference type="InterPro" id="IPR038573">
    <property type="entry name" value="BrnT_sf"/>
</dbReference>
<comment type="caution">
    <text evidence="1">The sequence shown here is derived from an EMBL/GenBank/DDBJ whole genome shotgun (WGS) entry which is preliminary data.</text>
</comment>
<dbReference type="RefSeq" id="WP_130355600.1">
    <property type="nucleotide sequence ID" value="NZ_SGXC01000001.1"/>
</dbReference>
<keyword evidence="2" id="KW-1185">Reference proteome</keyword>
<dbReference type="Proteomes" id="UP000292445">
    <property type="component" value="Unassembled WGS sequence"/>
</dbReference>
<accession>A0A4Q7NH95</accession>
<sequence>MDLVYDTARSARNLKERGLPFELMEQFDFDTALVARDIHRDYGEIRYVAIGYIAHRLHVAVFMEIPTGVRIISLRKANSREVRAYEQKQTAVDR</sequence>
<name>A0A4Q7NH95_9BURK</name>